<accession>A0A658QRZ2</accession>
<dbReference type="RefSeq" id="WP_052450005.1">
    <property type="nucleotide sequence ID" value="NZ_FCNV02000001.1"/>
</dbReference>
<protein>
    <recommendedName>
        <fullName evidence="4">Lipoprotein</fullName>
    </recommendedName>
</protein>
<organism evidence="2 3">
    <name type="scientific">Caballeronia concitans</name>
    <dbReference type="NCBI Taxonomy" id="1777133"/>
    <lineage>
        <taxon>Bacteria</taxon>
        <taxon>Pseudomonadati</taxon>
        <taxon>Pseudomonadota</taxon>
        <taxon>Betaproteobacteria</taxon>
        <taxon>Burkholderiales</taxon>
        <taxon>Burkholderiaceae</taxon>
        <taxon>Caballeronia</taxon>
    </lineage>
</organism>
<proteinExistence type="predicted"/>
<dbReference type="PROSITE" id="PS51257">
    <property type="entry name" value="PROKAR_LIPOPROTEIN"/>
    <property type="match status" value="1"/>
</dbReference>
<feature type="signal peptide" evidence="1">
    <location>
        <begin position="1"/>
        <end position="27"/>
    </location>
</feature>
<dbReference type="OrthoDB" id="9111505at2"/>
<evidence type="ECO:0000313" key="2">
    <source>
        <dbReference type="EMBL" id="SAL14984.1"/>
    </source>
</evidence>
<dbReference type="Proteomes" id="UP000198263">
    <property type="component" value="Unassembled WGS sequence"/>
</dbReference>
<reference evidence="2 3" key="1">
    <citation type="submission" date="2016-01" db="EMBL/GenBank/DDBJ databases">
        <authorList>
            <person name="Peeters C."/>
        </authorList>
    </citation>
    <scope>NUCLEOTIDE SEQUENCE [LARGE SCALE GENOMIC DNA]</scope>
    <source>
        <strain evidence="2">LMG 29315</strain>
    </source>
</reference>
<comment type="caution">
    <text evidence="2">The sequence shown here is derived from an EMBL/GenBank/DDBJ whole genome shotgun (WGS) entry which is preliminary data.</text>
</comment>
<keyword evidence="3" id="KW-1185">Reference proteome</keyword>
<gene>
    <name evidence="2" type="ORF">AWB72_00753</name>
</gene>
<name>A0A658QRZ2_9BURK</name>
<evidence type="ECO:0008006" key="4">
    <source>
        <dbReference type="Google" id="ProtNLM"/>
    </source>
</evidence>
<sequence>MSSITSRLRAGIACAVLFASCLHNAHAQSDASGPIATKAGTVYFLRDESGFAAMLGTQAFDRFDARRLAHFDEADANGALTRSLMQTDVGPVLYDFRRNPPLVQRSGKRMTVQRVFWQGDEVVMQTTLGWYKLERGALSKLQASTKTYH</sequence>
<dbReference type="AlphaFoldDB" id="A0A658QRZ2"/>
<feature type="chain" id="PRO_5024866356" description="Lipoprotein" evidence="1">
    <location>
        <begin position="28"/>
        <end position="149"/>
    </location>
</feature>
<evidence type="ECO:0000313" key="3">
    <source>
        <dbReference type="Proteomes" id="UP000198263"/>
    </source>
</evidence>
<dbReference type="EMBL" id="FCNV02000001">
    <property type="protein sequence ID" value="SAL14984.1"/>
    <property type="molecule type" value="Genomic_DNA"/>
</dbReference>
<keyword evidence="1" id="KW-0732">Signal</keyword>
<evidence type="ECO:0000256" key="1">
    <source>
        <dbReference type="SAM" id="SignalP"/>
    </source>
</evidence>